<dbReference type="PANTHER" id="PTHR10972">
    <property type="entry name" value="OXYSTEROL-BINDING PROTEIN-RELATED"/>
    <property type="match status" value="1"/>
</dbReference>
<dbReference type="InterPro" id="IPR037239">
    <property type="entry name" value="OSBP_sf"/>
</dbReference>
<evidence type="ECO:0000256" key="3">
    <source>
        <dbReference type="SAM" id="MobiDB-lite"/>
    </source>
</evidence>
<dbReference type="GO" id="GO:0005829">
    <property type="term" value="C:cytosol"/>
    <property type="evidence" value="ECO:0007669"/>
    <property type="project" value="TreeGrafter"/>
</dbReference>
<dbReference type="FunFam" id="1.10.287.2720:FF:000001">
    <property type="entry name" value="Oxysterol-binding OBPalpha"/>
    <property type="match status" value="1"/>
</dbReference>
<comment type="caution">
    <text evidence="4">The sequence shown here is derived from an EMBL/GenBank/DDBJ whole genome shotgun (WGS) entry which is preliminary data.</text>
</comment>
<dbReference type="GeneID" id="73379551"/>
<dbReference type="Gene3D" id="1.10.287.2720">
    <property type="match status" value="1"/>
</dbReference>
<comment type="similarity">
    <text evidence="1 2">Belongs to the OSBP family.</text>
</comment>
<dbReference type="Pfam" id="PF01237">
    <property type="entry name" value="Oxysterol_BP"/>
    <property type="match status" value="2"/>
</dbReference>
<feature type="region of interest" description="Disordered" evidence="3">
    <location>
        <begin position="1"/>
        <end position="37"/>
    </location>
</feature>
<dbReference type="AlphaFoldDB" id="A0AAI9SYE5"/>
<evidence type="ECO:0000256" key="1">
    <source>
        <dbReference type="ARBA" id="ARBA00008842"/>
    </source>
</evidence>
<name>A0AAI9SYE5_9ASCO</name>
<accession>A0AAI9SYE5</accession>
<dbReference type="RefSeq" id="XP_049181006.1">
    <property type="nucleotide sequence ID" value="XM_049323109.1"/>
</dbReference>
<feature type="region of interest" description="Disordered" evidence="3">
    <location>
        <begin position="147"/>
        <end position="229"/>
    </location>
</feature>
<gene>
    <name evidence="4" type="ORF">KGF56_001934</name>
</gene>
<dbReference type="PROSITE" id="PS01013">
    <property type="entry name" value="OSBP"/>
    <property type="match status" value="1"/>
</dbReference>
<dbReference type="GO" id="GO:0032541">
    <property type="term" value="C:cortical endoplasmic reticulum"/>
    <property type="evidence" value="ECO:0007669"/>
    <property type="project" value="TreeGrafter"/>
</dbReference>
<feature type="compositionally biased region" description="Low complexity" evidence="3">
    <location>
        <begin position="8"/>
        <end position="31"/>
    </location>
</feature>
<dbReference type="InterPro" id="IPR018494">
    <property type="entry name" value="Oxysterol-bd_CS"/>
</dbReference>
<protein>
    <submittedName>
        <fullName evidence="4">OSH6</fullName>
    </submittedName>
</protein>
<dbReference type="GO" id="GO:0032934">
    <property type="term" value="F:sterol binding"/>
    <property type="evidence" value="ECO:0007669"/>
    <property type="project" value="TreeGrafter"/>
</dbReference>
<keyword evidence="5" id="KW-1185">Reference proteome</keyword>
<organism evidence="4 5">
    <name type="scientific">Candida oxycetoniae</name>
    <dbReference type="NCBI Taxonomy" id="497107"/>
    <lineage>
        <taxon>Eukaryota</taxon>
        <taxon>Fungi</taxon>
        <taxon>Dikarya</taxon>
        <taxon>Ascomycota</taxon>
        <taxon>Saccharomycotina</taxon>
        <taxon>Pichiomycetes</taxon>
        <taxon>Debaryomycetaceae</taxon>
        <taxon>Candida/Lodderomyces clade</taxon>
        <taxon>Candida</taxon>
    </lineage>
</organism>
<evidence type="ECO:0000256" key="2">
    <source>
        <dbReference type="RuleBase" id="RU003844"/>
    </source>
</evidence>
<dbReference type="Proteomes" id="UP001202479">
    <property type="component" value="Unassembled WGS sequence"/>
</dbReference>
<dbReference type="SUPFAM" id="SSF144000">
    <property type="entry name" value="Oxysterol-binding protein-like"/>
    <property type="match status" value="1"/>
</dbReference>
<feature type="compositionally biased region" description="Low complexity" evidence="3">
    <location>
        <begin position="161"/>
        <end position="174"/>
    </location>
</feature>
<sequence length="505" mass="55137">MLSKLKISGPSSGPSSGSAGDASTASGPSGSVDTDDINEITHEGQSILMNIISQLRPGMDLTKITLPTFILEKKSMLERITNFFQIPQLLVVANREEDELKRFVGVVKWYLASWHIAPKAVKKPLNPVLGETYSCYWILDTTASTATAEGSGSREKGAGTTGTAFGSSSKGHSSSSREKGGGKEQGGSREKGGSKGHSSASRAEDSVGPGIASTASASRAEDSAGSGTACGTARASNATAYYVSEQCSHHPPKSSYFYIYPSEKIRVDGVVIPKSRFLGNSSAAIMEGLGKVTFHNWNETFTMNQPNVYCRGILFGKMRLELGDKVEVRSRKYCAEIEFKTKGFISGGYDEIRGTIKSSSGEELMVISGKWNEKISFKGVEELDVREIKTFPPVSIDGGALSSHRLWGPTIAALAARDHKTATAEKMKVEEEQRVLAKKRIEDGVEFMPRYFQRGKDLEYEFKWGIDMERGEEEIGREVEEVLRGGRYEIPEYRHTRTSEHTSTK</sequence>
<dbReference type="GO" id="GO:0016020">
    <property type="term" value="C:membrane"/>
    <property type="evidence" value="ECO:0007669"/>
    <property type="project" value="TreeGrafter"/>
</dbReference>
<evidence type="ECO:0000313" key="4">
    <source>
        <dbReference type="EMBL" id="KAI3405261.2"/>
    </source>
</evidence>
<feature type="compositionally biased region" description="Basic and acidic residues" evidence="3">
    <location>
        <begin position="175"/>
        <end position="193"/>
    </location>
</feature>
<evidence type="ECO:0000313" key="5">
    <source>
        <dbReference type="Proteomes" id="UP001202479"/>
    </source>
</evidence>
<dbReference type="Gene3D" id="2.40.160.120">
    <property type="match status" value="1"/>
</dbReference>
<dbReference type="Gene3D" id="3.30.70.3490">
    <property type="match status" value="1"/>
</dbReference>
<reference evidence="4" key="1">
    <citation type="journal article" date="2022" name="DNA Res.">
        <title>Genome analysis of five recently described species of the CUG-Ser clade uncovers Candida theae as a new hybrid lineage with pathogenic potential in the Candida parapsilosis species complex.</title>
        <authorList>
            <person name="Mixao V."/>
            <person name="Del Olmo V."/>
            <person name="Hegedusova E."/>
            <person name="Saus E."/>
            <person name="Pryszcz L."/>
            <person name="Cillingova A."/>
            <person name="Nosek J."/>
            <person name="Gabaldon T."/>
        </authorList>
    </citation>
    <scope>NUCLEOTIDE SEQUENCE</scope>
    <source>
        <strain evidence="4">CBS 10844</strain>
    </source>
</reference>
<dbReference type="EMBL" id="JAHUZD010000052">
    <property type="protein sequence ID" value="KAI3405261.2"/>
    <property type="molecule type" value="Genomic_DNA"/>
</dbReference>
<proteinExistence type="inferred from homology"/>
<dbReference type="InterPro" id="IPR000648">
    <property type="entry name" value="Oxysterol-bd"/>
</dbReference>
<dbReference type="PANTHER" id="PTHR10972:SF102">
    <property type="entry name" value="OXYSTEROL-BINDING PROTEIN"/>
    <property type="match status" value="1"/>
</dbReference>